<feature type="domain" description="EGF-like" evidence="3">
    <location>
        <begin position="146"/>
        <end position="184"/>
    </location>
</feature>
<reference evidence="5 6" key="1">
    <citation type="submission" date="2019-09" db="EMBL/GenBank/DDBJ databases">
        <title>Bird 10,000 Genomes (B10K) Project - Family phase.</title>
        <authorList>
            <person name="Zhang G."/>
        </authorList>
    </citation>
    <scope>NUCLEOTIDE SEQUENCE [LARGE SCALE GENOMIC DNA]</scope>
    <source>
        <strain evidence="5">B10K-DU-001-17</strain>
        <tissue evidence="5">Muscle</tissue>
    </source>
</reference>
<dbReference type="InterPro" id="IPR000742">
    <property type="entry name" value="EGF"/>
</dbReference>
<dbReference type="InterPro" id="IPR050991">
    <property type="entry name" value="ECM_Regulatory_Proteins"/>
</dbReference>
<feature type="domain" description="Fibronectin type-III" evidence="4">
    <location>
        <begin position="1"/>
        <end position="76"/>
    </location>
</feature>
<dbReference type="Gene3D" id="2.10.25.10">
    <property type="entry name" value="Laminin"/>
    <property type="match status" value="1"/>
</dbReference>
<dbReference type="AlphaFoldDB" id="A0A7L2CKN6"/>
<dbReference type="PROSITE" id="PS50026">
    <property type="entry name" value="EGF_3"/>
    <property type="match status" value="1"/>
</dbReference>
<dbReference type="Pfam" id="PF01390">
    <property type="entry name" value="SEA"/>
    <property type="match status" value="1"/>
</dbReference>
<dbReference type="InterPro" id="IPR013783">
    <property type="entry name" value="Ig-like_fold"/>
</dbReference>
<comment type="caution">
    <text evidence="5">The sequence shown here is derived from an EMBL/GenBank/DDBJ whole genome shotgun (WGS) entry which is preliminary data.</text>
</comment>
<dbReference type="PANTHER" id="PTHR46708">
    <property type="entry name" value="TENASCIN"/>
    <property type="match status" value="1"/>
</dbReference>
<dbReference type="InterPro" id="IPR036364">
    <property type="entry name" value="SEA_dom_sf"/>
</dbReference>
<accession>A0A7L2CKN6</accession>
<dbReference type="PANTHER" id="PTHR46708:SF2">
    <property type="entry name" value="FIBRONECTIN TYPE-III DOMAIN-CONTAINING PROTEIN"/>
    <property type="match status" value="1"/>
</dbReference>
<feature type="non-terminal residue" evidence="5">
    <location>
        <position position="452"/>
    </location>
</feature>
<proteinExistence type="predicted"/>
<sequence>TSNMIQFSWKPQGGTVDSPYTVRLLGKSGKIEERILNETSTAFEGLLSGTQYRISVDVSTCSKNVSTSLTVQTGGQTFRNLKSDRKFFMGLRSRASIILLRVVTRFDIVSDVGQNITETEISDAFIEALNRSTVFKVDLQNTSVEARNSCEPGFNDCDQNAACTPVGATYSCQCNKGFTDQSPQVPGRVCQQDAPSDNCFFTNTTGTGSTTPTPPNTNTTGFTGSTSNSIFNTPFTSAPCMTVSIEVQNVTREEIQLTWTSSSNSSLYNISIMEGKKINTTTTNETKAVIKNLLPGHLYTISVAVSSCAENKKTSVTVRTDPDSCFKRTEFCSAQSTACSDLKGIVCFNNQAFSCQVRLANETFNNALYNSYSADYIAMSERIKRDVVVAMSAELGNDHSEVVVLGFRPGSVVADFLFLLPKEEATDVDGIQAQLSRVLNSKFGNEAAVQCK</sequence>
<dbReference type="SUPFAM" id="SSF82671">
    <property type="entry name" value="SEA domain"/>
    <property type="match status" value="1"/>
</dbReference>
<name>A0A7L2CKN6_CATFU</name>
<dbReference type="SUPFAM" id="SSF49265">
    <property type="entry name" value="Fibronectin type III"/>
    <property type="match status" value="1"/>
</dbReference>
<feature type="domain" description="Fibronectin type-III" evidence="4">
    <location>
        <begin position="241"/>
        <end position="323"/>
    </location>
</feature>
<evidence type="ECO:0000259" key="4">
    <source>
        <dbReference type="PROSITE" id="PS50853"/>
    </source>
</evidence>
<dbReference type="GO" id="GO:0071944">
    <property type="term" value="C:cell periphery"/>
    <property type="evidence" value="ECO:0007669"/>
    <property type="project" value="UniProtKB-ARBA"/>
</dbReference>
<gene>
    <name evidence="5" type="primary">Mua3</name>
    <name evidence="5" type="ORF">CATFUS_R15885</name>
</gene>
<dbReference type="InterPro" id="IPR000082">
    <property type="entry name" value="SEA_dom"/>
</dbReference>
<dbReference type="Gene3D" id="2.60.40.10">
    <property type="entry name" value="Immunoglobulins"/>
    <property type="match status" value="2"/>
</dbReference>
<comment type="caution">
    <text evidence="2">Lacks conserved residue(s) required for the propagation of feature annotation.</text>
</comment>
<organism evidence="5 6">
    <name type="scientific">Catharus fuscescens</name>
    <name type="common">Veery</name>
    <name type="synonym">Turdus fuscescens</name>
    <dbReference type="NCBI Taxonomy" id="159581"/>
    <lineage>
        <taxon>Eukaryota</taxon>
        <taxon>Metazoa</taxon>
        <taxon>Chordata</taxon>
        <taxon>Craniata</taxon>
        <taxon>Vertebrata</taxon>
        <taxon>Euteleostomi</taxon>
        <taxon>Archelosauria</taxon>
        <taxon>Archosauria</taxon>
        <taxon>Dinosauria</taxon>
        <taxon>Saurischia</taxon>
        <taxon>Theropoda</taxon>
        <taxon>Coelurosauria</taxon>
        <taxon>Aves</taxon>
        <taxon>Neognathae</taxon>
        <taxon>Neoaves</taxon>
        <taxon>Telluraves</taxon>
        <taxon>Australaves</taxon>
        <taxon>Passeriformes</taxon>
        <taxon>Turdidae</taxon>
        <taxon>Catharus</taxon>
    </lineage>
</organism>
<dbReference type="CDD" id="cd00063">
    <property type="entry name" value="FN3"/>
    <property type="match status" value="2"/>
</dbReference>
<dbReference type="InterPro" id="IPR003961">
    <property type="entry name" value="FN3_dom"/>
</dbReference>
<evidence type="ECO:0000256" key="1">
    <source>
        <dbReference type="ARBA" id="ARBA00022737"/>
    </source>
</evidence>
<dbReference type="EMBL" id="VWYD01000497">
    <property type="protein sequence ID" value="NXQ37873.1"/>
    <property type="molecule type" value="Genomic_DNA"/>
</dbReference>
<evidence type="ECO:0000259" key="3">
    <source>
        <dbReference type="PROSITE" id="PS50026"/>
    </source>
</evidence>
<dbReference type="CDD" id="cd00054">
    <property type="entry name" value="EGF_CA"/>
    <property type="match status" value="1"/>
</dbReference>
<keyword evidence="6" id="KW-1185">Reference proteome</keyword>
<dbReference type="InterPro" id="IPR036116">
    <property type="entry name" value="FN3_sf"/>
</dbReference>
<evidence type="ECO:0000313" key="5">
    <source>
        <dbReference type="EMBL" id="NXQ37873.1"/>
    </source>
</evidence>
<dbReference type="PROSITE" id="PS50853">
    <property type="entry name" value="FN3"/>
    <property type="match status" value="2"/>
</dbReference>
<keyword evidence="2" id="KW-0245">EGF-like domain</keyword>
<evidence type="ECO:0000313" key="6">
    <source>
        <dbReference type="Proteomes" id="UP000519684"/>
    </source>
</evidence>
<keyword evidence="1" id="KW-0677">Repeat</keyword>
<dbReference type="Pfam" id="PF00041">
    <property type="entry name" value="fn3"/>
    <property type="match status" value="2"/>
</dbReference>
<dbReference type="Proteomes" id="UP000519684">
    <property type="component" value="Unassembled WGS sequence"/>
</dbReference>
<protein>
    <submittedName>
        <fullName evidence="5">MUA3 protein</fullName>
    </submittedName>
</protein>
<feature type="non-terminal residue" evidence="5">
    <location>
        <position position="1"/>
    </location>
</feature>
<evidence type="ECO:0000256" key="2">
    <source>
        <dbReference type="PROSITE-ProRule" id="PRU00076"/>
    </source>
</evidence>